<keyword evidence="3" id="KW-0653">Protein transport</keyword>
<evidence type="ECO:0000313" key="6">
    <source>
        <dbReference type="EMBL" id="CDW88750.1"/>
    </source>
</evidence>
<dbReference type="InterPro" id="IPR037036">
    <property type="entry name" value="PDED_dom_sf"/>
</dbReference>
<dbReference type="InterPro" id="IPR008015">
    <property type="entry name" value="PDED_dom"/>
</dbReference>
<protein>
    <recommendedName>
        <fullName evidence="5">GMP phosphodiesterase delta subunit domain-containing protein</fullName>
    </recommendedName>
</protein>
<keyword evidence="2" id="KW-0813">Transport</keyword>
<dbReference type="FunFam" id="2.70.50.40:FF:000003">
    <property type="entry name" value="UNC119 homologue, putative"/>
    <property type="match status" value="1"/>
</dbReference>
<dbReference type="SUPFAM" id="SSF81296">
    <property type="entry name" value="E set domains"/>
    <property type="match status" value="1"/>
</dbReference>
<dbReference type="OMA" id="CLVMHNK"/>
<evidence type="ECO:0000259" key="5">
    <source>
        <dbReference type="Pfam" id="PF05351"/>
    </source>
</evidence>
<reference evidence="6 7" key="1">
    <citation type="submission" date="2014-06" db="EMBL/GenBank/DDBJ databases">
        <authorList>
            <person name="Swart Estienne"/>
        </authorList>
    </citation>
    <scope>NUCLEOTIDE SEQUENCE [LARGE SCALE GENOMIC DNA]</scope>
    <source>
        <strain evidence="6 7">130c</strain>
    </source>
</reference>
<gene>
    <name evidence="6" type="primary">Contig2487.g2675</name>
    <name evidence="6" type="ORF">STYLEM_17874</name>
</gene>
<dbReference type="GO" id="GO:0060271">
    <property type="term" value="P:cilium assembly"/>
    <property type="evidence" value="ECO:0007669"/>
    <property type="project" value="TreeGrafter"/>
</dbReference>
<name>A0A078B2I0_STYLE</name>
<keyword evidence="4" id="KW-0446">Lipid-binding</keyword>
<dbReference type="Gene3D" id="2.70.50.40">
    <property type="entry name" value="GMP phosphodiesterase, delta subunit"/>
    <property type="match status" value="1"/>
</dbReference>
<organism evidence="6 7">
    <name type="scientific">Stylonychia lemnae</name>
    <name type="common">Ciliate</name>
    <dbReference type="NCBI Taxonomy" id="5949"/>
    <lineage>
        <taxon>Eukaryota</taxon>
        <taxon>Sar</taxon>
        <taxon>Alveolata</taxon>
        <taxon>Ciliophora</taxon>
        <taxon>Intramacronucleata</taxon>
        <taxon>Spirotrichea</taxon>
        <taxon>Stichotrichia</taxon>
        <taxon>Sporadotrichida</taxon>
        <taxon>Oxytrichidae</taxon>
        <taxon>Stylonychinae</taxon>
        <taxon>Stylonychia</taxon>
    </lineage>
</organism>
<proteinExistence type="inferred from homology"/>
<dbReference type="GO" id="GO:0008289">
    <property type="term" value="F:lipid binding"/>
    <property type="evidence" value="ECO:0007669"/>
    <property type="project" value="UniProtKB-KW"/>
</dbReference>
<evidence type="ECO:0000256" key="2">
    <source>
        <dbReference type="ARBA" id="ARBA00022448"/>
    </source>
</evidence>
<dbReference type="InParanoid" id="A0A078B2I0"/>
<keyword evidence="7" id="KW-1185">Reference proteome</keyword>
<dbReference type="AlphaFoldDB" id="A0A078B2I0"/>
<feature type="domain" description="GMP phosphodiesterase delta subunit" evidence="5">
    <location>
        <begin position="31"/>
        <end position="183"/>
    </location>
</feature>
<evidence type="ECO:0000256" key="4">
    <source>
        <dbReference type="ARBA" id="ARBA00023121"/>
    </source>
</evidence>
<dbReference type="PANTHER" id="PTHR12951">
    <property type="entry name" value="RETINAL PROTEIN 4"/>
    <property type="match status" value="1"/>
</dbReference>
<sequence>MEQEQQNKYVTPDQVRTLTGPTEKFLCSLKENNFDIRFGAFRIRDMVSGAVLVDVQEEDLDLNITEEMDDPKIRLVKYHFGPDFFMLSTIGLKVEFKVGEKPVPNLLMIERHYFRNRVIKEYEFKFGFCIPNSQNEFEMIYDLPQLSDDEKQEMIDNPWETKSDTFFFVDNQLVIHNRAEYNYAPLE</sequence>
<dbReference type="OrthoDB" id="10248777at2759"/>
<dbReference type="InterPro" id="IPR014756">
    <property type="entry name" value="Ig_E-set"/>
</dbReference>
<dbReference type="GO" id="GO:0005929">
    <property type="term" value="C:cilium"/>
    <property type="evidence" value="ECO:0007669"/>
    <property type="project" value="TreeGrafter"/>
</dbReference>
<dbReference type="EMBL" id="CCKQ01016871">
    <property type="protein sequence ID" value="CDW88750.1"/>
    <property type="molecule type" value="Genomic_DNA"/>
</dbReference>
<dbReference type="InterPro" id="IPR051519">
    <property type="entry name" value="PDE6D_unc-119_myristoyl-bd"/>
</dbReference>
<evidence type="ECO:0000313" key="7">
    <source>
        <dbReference type="Proteomes" id="UP000039865"/>
    </source>
</evidence>
<accession>A0A078B2I0</accession>
<evidence type="ECO:0000256" key="3">
    <source>
        <dbReference type="ARBA" id="ARBA00022927"/>
    </source>
</evidence>
<dbReference type="GO" id="GO:0042953">
    <property type="term" value="P:lipoprotein transport"/>
    <property type="evidence" value="ECO:0007669"/>
    <property type="project" value="TreeGrafter"/>
</dbReference>
<dbReference type="Pfam" id="PF05351">
    <property type="entry name" value="GMP_PDE_delta"/>
    <property type="match status" value="1"/>
</dbReference>
<evidence type="ECO:0000256" key="1">
    <source>
        <dbReference type="ARBA" id="ARBA00008102"/>
    </source>
</evidence>
<comment type="similarity">
    <text evidence="1">Belongs to the PDE6D/unc-119 family.</text>
</comment>
<dbReference type="Proteomes" id="UP000039865">
    <property type="component" value="Unassembled WGS sequence"/>
</dbReference>
<dbReference type="PANTHER" id="PTHR12951:SF1">
    <property type="entry name" value="PROTEIN UNC-119 HOMOLOG"/>
    <property type="match status" value="1"/>
</dbReference>